<dbReference type="InterPro" id="IPR003491">
    <property type="entry name" value="REP-like_C"/>
</dbReference>
<protein>
    <recommendedName>
        <fullName evidence="1">Replication initiation protein-like C-terminal domain-containing protein</fullName>
    </recommendedName>
</protein>
<name>A0A653K106_9GAMM</name>
<accession>A0A653K106</accession>
<proteinExistence type="predicted"/>
<dbReference type="AlphaFoldDB" id="A0A653K106"/>
<reference evidence="2 3" key="1">
    <citation type="submission" date="2019-10" db="EMBL/GenBank/DDBJ databases">
        <authorList>
            <person name="Karimi E."/>
        </authorList>
    </citation>
    <scope>NUCLEOTIDE SEQUENCE [LARGE SCALE GENOMIC DNA]</scope>
    <source>
        <strain evidence="2">Acinetobacter sp. 8BE</strain>
    </source>
</reference>
<gene>
    <name evidence="2" type="ORF">ACI8B_140036</name>
</gene>
<organism evidence="2 3">
    <name type="scientific">Acinetobacter proteolyticus</name>
    <dbReference type="NCBI Taxonomy" id="1776741"/>
    <lineage>
        <taxon>Bacteria</taxon>
        <taxon>Pseudomonadati</taxon>
        <taxon>Pseudomonadota</taxon>
        <taxon>Gammaproteobacteria</taxon>
        <taxon>Moraxellales</taxon>
        <taxon>Moraxellaceae</taxon>
        <taxon>Acinetobacter</taxon>
    </lineage>
</organism>
<evidence type="ECO:0000259" key="1">
    <source>
        <dbReference type="Pfam" id="PF02486"/>
    </source>
</evidence>
<feature type="domain" description="Replication initiation protein-like C-terminal" evidence="1">
    <location>
        <begin position="270"/>
        <end position="419"/>
    </location>
</feature>
<evidence type="ECO:0000313" key="2">
    <source>
        <dbReference type="EMBL" id="VXA54281.1"/>
    </source>
</evidence>
<dbReference type="Proteomes" id="UP000430404">
    <property type="component" value="Unassembled WGS sequence"/>
</dbReference>
<dbReference type="Pfam" id="PF02486">
    <property type="entry name" value="Rep_trans"/>
    <property type="match status" value="1"/>
</dbReference>
<sequence>MEHVQKLVDSLEQRISKFENKKPISQKALQSDLNKMRIFIKSYFELNLITQEQQKLWSDRVDAAQVRFEEKPVQKTIKNKENTKESLATSARATPIYNMGVTVVDETTDTSTVADIRLQTDQYTFPRKLDNTKMIATERGNVPILHSVPCDREGFASIDWVSIGIGQETLGDEYFSINPDEAESILTYAIETFLDQHLYEIFGFGLGLKREKGMHRHKYGYVLQNDFGLVLYGTVSKRITIQINGTGCANARKGWEKRLHEWLNTFARRPKITRVDLAHDDFDGQFLNVDVANEWDNIDGFWCGGRAPEVQHFGSWKRITGKGRTLSIGNRTSGKYCRIYEKGKKEGNPLSLWTRAEVEFKASDRYIPFDVLLRPSRYFLGAYPCFEWLARQLGDEFITPEKTEVIKKQSEISWNKAIEITKVQFGKYIRQFAKFYDPVDLINVLSSDKDEVPKRLKFSSVAVLQSIHLNKPVQKQSEELPLFVGVPLLNQSSYKEFIHAI</sequence>
<evidence type="ECO:0000313" key="3">
    <source>
        <dbReference type="Proteomes" id="UP000430404"/>
    </source>
</evidence>
<dbReference type="RefSeq" id="WP_216071407.1">
    <property type="nucleotide sequence ID" value="NZ_LR732744.1"/>
</dbReference>
<dbReference type="EMBL" id="CABWKZ010000006">
    <property type="protein sequence ID" value="VXA54281.1"/>
    <property type="molecule type" value="Genomic_DNA"/>
</dbReference>